<keyword evidence="3" id="KW-1185">Reference proteome</keyword>
<gene>
    <name evidence="2" type="ORF">Cgig2_018728</name>
</gene>
<comment type="caution">
    <text evidence="2">The sequence shown here is derived from an EMBL/GenBank/DDBJ whole genome shotgun (WGS) entry which is preliminary data.</text>
</comment>
<evidence type="ECO:0000313" key="2">
    <source>
        <dbReference type="EMBL" id="KAJ8421438.1"/>
    </source>
</evidence>
<dbReference type="Proteomes" id="UP001153076">
    <property type="component" value="Unassembled WGS sequence"/>
</dbReference>
<proteinExistence type="predicted"/>
<name>A0A9Q1GK30_9CARY</name>
<dbReference type="AlphaFoldDB" id="A0A9Q1GK30"/>
<reference evidence="2" key="1">
    <citation type="submission" date="2022-04" db="EMBL/GenBank/DDBJ databases">
        <title>Carnegiea gigantea Genome sequencing and assembly v2.</title>
        <authorList>
            <person name="Copetti D."/>
            <person name="Sanderson M.J."/>
            <person name="Burquez A."/>
            <person name="Wojciechowski M.F."/>
        </authorList>
    </citation>
    <scope>NUCLEOTIDE SEQUENCE</scope>
    <source>
        <strain evidence="2">SGP5-SGP5p</strain>
        <tissue evidence="2">Aerial part</tissue>
    </source>
</reference>
<evidence type="ECO:0000313" key="3">
    <source>
        <dbReference type="Proteomes" id="UP001153076"/>
    </source>
</evidence>
<protein>
    <submittedName>
        <fullName evidence="2">Uncharacterized protein</fullName>
    </submittedName>
</protein>
<sequence length="157" mass="17189">MMEEEGRRTTPSSAAHAPPLHSGSDGIGQVLNIVYISTLEHDLYLLSWYQGFGNIMEEEGHWTTPSSAAHAVHAPPLPSRSDGIGQVLSIVYVSTLEHGLHLLSWDFDVFVCMRCLHHKIVESALNAVVILVGLGFFKSGEMLSVKDKGGLISGFWF</sequence>
<evidence type="ECO:0000256" key="1">
    <source>
        <dbReference type="SAM" id="MobiDB-lite"/>
    </source>
</evidence>
<accession>A0A9Q1GK30</accession>
<feature type="region of interest" description="Disordered" evidence="1">
    <location>
        <begin position="1"/>
        <end position="21"/>
    </location>
</feature>
<organism evidence="2 3">
    <name type="scientific">Carnegiea gigantea</name>
    <dbReference type="NCBI Taxonomy" id="171969"/>
    <lineage>
        <taxon>Eukaryota</taxon>
        <taxon>Viridiplantae</taxon>
        <taxon>Streptophyta</taxon>
        <taxon>Embryophyta</taxon>
        <taxon>Tracheophyta</taxon>
        <taxon>Spermatophyta</taxon>
        <taxon>Magnoliopsida</taxon>
        <taxon>eudicotyledons</taxon>
        <taxon>Gunneridae</taxon>
        <taxon>Pentapetalae</taxon>
        <taxon>Caryophyllales</taxon>
        <taxon>Cactineae</taxon>
        <taxon>Cactaceae</taxon>
        <taxon>Cactoideae</taxon>
        <taxon>Echinocereeae</taxon>
        <taxon>Carnegiea</taxon>
    </lineage>
</organism>
<dbReference type="EMBL" id="JAKOGI010002724">
    <property type="protein sequence ID" value="KAJ8421438.1"/>
    <property type="molecule type" value="Genomic_DNA"/>
</dbReference>